<evidence type="ECO:0000313" key="3">
    <source>
        <dbReference type="Proteomes" id="UP000275846"/>
    </source>
</evidence>
<dbReference type="EMBL" id="UYSU01032490">
    <property type="protein sequence ID" value="VDL89676.1"/>
    <property type="molecule type" value="Genomic_DNA"/>
</dbReference>
<keyword evidence="3" id="KW-1185">Reference proteome</keyword>
<evidence type="ECO:0000313" key="2">
    <source>
        <dbReference type="EMBL" id="VDL89676.1"/>
    </source>
</evidence>
<evidence type="ECO:0000256" key="1">
    <source>
        <dbReference type="SAM" id="MobiDB-lite"/>
    </source>
</evidence>
<dbReference type="Proteomes" id="UP000275846">
    <property type="component" value="Unassembled WGS sequence"/>
</dbReference>
<dbReference type="AlphaFoldDB" id="A0A183SGE3"/>
<gene>
    <name evidence="2" type="ORF">SSLN_LOCUS3291</name>
</gene>
<dbReference type="WBParaSite" id="SSLN_0000339101-mRNA-1">
    <property type="protein sequence ID" value="SSLN_0000339101-mRNA-1"/>
    <property type="gene ID" value="SSLN_0000339101"/>
</dbReference>
<reference evidence="4" key="1">
    <citation type="submission" date="2016-06" db="UniProtKB">
        <authorList>
            <consortium name="WormBaseParasite"/>
        </authorList>
    </citation>
    <scope>IDENTIFICATION</scope>
</reference>
<dbReference type="OrthoDB" id="332390at2759"/>
<proteinExistence type="predicted"/>
<reference evidence="2 3" key="2">
    <citation type="submission" date="2018-11" db="EMBL/GenBank/DDBJ databases">
        <authorList>
            <consortium name="Pathogen Informatics"/>
        </authorList>
    </citation>
    <scope>NUCLEOTIDE SEQUENCE [LARGE SCALE GENOMIC DNA]</scope>
    <source>
        <strain evidence="2 3">NST_G2</strain>
    </source>
</reference>
<sequence>MLFRLLLPPFHQSILIPRFFTVFFLLLAEVVTKSAAPFPRLLIKHFINSNRPGSRLHHCAQDLSAYVERRLAELDEQNSAVAGGDEDPIRSQPTLP</sequence>
<evidence type="ECO:0000313" key="4">
    <source>
        <dbReference type="WBParaSite" id="SSLN_0000339101-mRNA-1"/>
    </source>
</evidence>
<organism evidence="4">
    <name type="scientific">Schistocephalus solidus</name>
    <name type="common">Tapeworm</name>
    <dbReference type="NCBI Taxonomy" id="70667"/>
    <lineage>
        <taxon>Eukaryota</taxon>
        <taxon>Metazoa</taxon>
        <taxon>Spiralia</taxon>
        <taxon>Lophotrochozoa</taxon>
        <taxon>Platyhelminthes</taxon>
        <taxon>Cestoda</taxon>
        <taxon>Eucestoda</taxon>
        <taxon>Diphyllobothriidea</taxon>
        <taxon>Diphyllobothriidae</taxon>
        <taxon>Schistocephalus</taxon>
    </lineage>
</organism>
<protein>
    <submittedName>
        <fullName evidence="4">Secreted protein</fullName>
    </submittedName>
</protein>
<name>A0A183SGE3_SCHSO</name>
<feature type="region of interest" description="Disordered" evidence="1">
    <location>
        <begin position="77"/>
        <end position="96"/>
    </location>
</feature>
<accession>A0A183SGE3</accession>